<feature type="compositionally biased region" description="Polar residues" evidence="7">
    <location>
        <begin position="186"/>
        <end position="212"/>
    </location>
</feature>
<dbReference type="GO" id="GO:0000987">
    <property type="term" value="F:cis-regulatory region sequence-specific DNA binding"/>
    <property type="evidence" value="ECO:0007669"/>
    <property type="project" value="TreeGrafter"/>
</dbReference>
<keyword evidence="10" id="KW-1185">Reference proteome</keyword>
<dbReference type="EMBL" id="VCGU01000007">
    <property type="protein sequence ID" value="TRY74060.1"/>
    <property type="molecule type" value="Genomic_DNA"/>
</dbReference>
<proteinExistence type="predicted"/>
<feature type="region of interest" description="Disordered" evidence="7">
    <location>
        <begin position="152"/>
        <end position="234"/>
    </location>
</feature>
<gene>
    <name evidence="9" type="ORF">TCAL_08744</name>
</gene>
<evidence type="ECO:0000256" key="4">
    <source>
        <dbReference type="ARBA" id="ARBA00023163"/>
    </source>
</evidence>
<dbReference type="InterPro" id="IPR036388">
    <property type="entry name" value="WH-like_DNA-bd_sf"/>
</dbReference>
<dbReference type="GO" id="GO:0005634">
    <property type="term" value="C:nucleus"/>
    <property type="evidence" value="ECO:0007669"/>
    <property type="project" value="UniProtKB-SubCell"/>
</dbReference>
<sequence length="365" mass="40002">MSPSHDVIVMTSQSPMEPTQTTSLSPVQCVSPTSLSPKSVAKPNPAPIPHQPNGIKSQAPCEIKSPLKESERSSKKPPYTYTELITQALKDKTALTVSGIYLWIIDKYPYFKAEDDRWKNSVRHNLSMNPHFRKGDKSKHGAGHLWVLADYEEDPNEPGVPADHSSEEEEEEDEAARAVRTILGQEASNVTSAVENATMDGSSLTPELTRSGESNKENQHFLRSNPDSSQGLPESLQQTIADIKRKCMKRPRPSGSVPSPVPSTRARRSQTQNGPSMDVRYVSPAKLGQSAQESFAQAPVAAPPKRVLVIPTPVEGVSSAPTTFSPMEQIEDLSYCYDHEDVATIEKALGIDFHEPGAQRQLLAK</sequence>
<evidence type="ECO:0000256" key="7">
    <source>
        <dbReference type="SAM" id="MobiDB-lite"/>
    </source>
</evidence>
<organism evidence="9 10">
    <name type="scientific">Tigriopus californicus</name>
    <name type="common">Marine copepod</name>
    <dbReference type="NCBI Taxonomy" id="6832"/>
    <lineage>
        <taxon>Eukaryota</taxon>
        <taxon>Metazoa</taxon>
        <taxon>Ecdysozoa</taxon>
        <taxon>Arthropoda</taxon>
        <taxon>Crustacea</taxon>
        <taxon>Multicrustacea</taxon>
        <taxon>Hexanauplia</taxon>
        <taxon>Copepoda</taxon>
        <taxon>Harpacticoida</taxon>
        <taxon>Harpacticidae</taxon>
        <taxon>Tigriopus</taxon>
    </lineage>
</organism>
<feature type="region of interest" description="Disordered" evidence="7">
    <location>
        <begin position="1"/>
        <end position="77"/>
    </location>
</feature>
<dbReference type="InterPro" id="IPR036390">
    <property type="entry name" value="WH_DNA-bd_sf"/>
</dbReference>
<feature type="compositionally biased region" description="Basic and acidic residues" evidence="7">
    <location>
        <begin position="65"/>
        <end position="74"/>
    </location>
</feature>
<dbReference type="PANTHER" id="PTHR13962:SF17">
    <property type="entry name" value="FORKHEAD BOX PROTEIN N4"/>
    <property type="match status" value="1"/>
</dbReference>
<dbReference type="PROSITE" id="PS50039">
    <property type="entry name" value="FORK_HEAD_3"/>
    <property type="match status" value="1"/>
</dbReference>
<evidence type="ECO:0000259" key="8">
    <source>
        <dbReference type="PROSITE" id="PS50039"/>
    </source>
</evidence>
<dbReference type="SUPFAM" id="SSF46785">
    <property type="entry name" value="Winged helix' DNA-binding domain"/>
    <property type="match status" value="1"/>
</dbReference>
<dbReference type="PROSITE" id="PS00658">
    <property type="entry name" value="FORK_HEAD_2"/>
    <property type="match status" value="1"/>
</dbReference>
<dbReference type="AlphaFoldDB" id="A0A553P8R8"/>
<dbReference type="Proteomes" id="UP000318571">
    <property type="component" value="Chromosome 3"/>
</dbReference>
<evidence type="ECO:0000256" key="5">
    <source>
        <dbReference type="ARBA" id="ARBA00023242"/>
    </source>
</evidence>
<dbReference type="InterPro" id="IPR030456">
    <property type="entry name" value="TF_fork_head_CS_2"/>
</dbReference>
<dbReference type="PRINTS" id="PR00053">
    <property type="entry name" value="FORKHEAD"/>
</dbReference>
<name>A0A553P8R8_TIGCA</name>
<dbReference type="GO" id="GO:0003700">
    <property type="term" value="F:DNA-binding transcription factor activity"/>
    <property type="evidence" value="ECO:0007669"/>
    <property type="project" value="InterPro"/>
</dbReference>
<accession>A0A553P8R8</accession>
<feature type="compositionally biased region" description="Polar residues" evidence="7">
    <location>
        <begin position="10"/>
        <end position="37"/>
    </location>
</feature>
<dbReference type="PANTHER" id="PTHR13962">
    <property type="entry name" value="FORKHEAD BOX PROTEIN N3-LIKE PROTEIN-RELATED"/>
    <property type="match status" value="1"/>
</dbReference>
<dbReference type="InterPro" id="IPR047119">
    <property type="entry name" value="FOXN2/3-like"/>
</dbReference>
<evidence type="ECO:0000313" key="10">
    <source>
        <dbReference type="Proteomes" id="UP000318571"/>
    </source>
</evidence>
<keyword evidence="2" id="KW-0805">Transcription regulation</keyword>
<dbReference type="InterPro" id="IPR001766">
    <property type="entry name" value="Fork_head_dom"/>
</dbReference>
<keyword evidence="4" id="KW-0804">Transcription</keyword>
<dbReference type="CDD" id="cd00059">
    <property type="entry name" value="FH_FOX"/>
    <property type="match status" value="1"/>
</dbReference>
<dbReference type="STRING" id="6832.A0A553P8R8"/>
<evidence type="ECO:0000256" key="3">
    <source>
        <dbReference type="ARBA" id="ARBA00023125"/>
    </source>
</evidence>
<comment type="subcellular location">
    <subcellularLocation>
        <location evidence="1 6">Nucleus</location>
    </subcellularLocation>
</comment>
<feature type="region of interest" description="Disordered" evidence="7">
    <location>
        <begin position="247"/>
        <end position="279"/>
    </location>
</feature>
<evidence type="ECO:0000256" key="6">
    <source>
        <dbReference type="PROSITE-ProRule" id="PRU00089"/>
    </source>
</evidence>
<feature type="compositionally biased region" description="Polar residues" evidence="7">
    <location>
        <begin position="221"/>
        <end position="234"/>
    </location>
</feature>
<dbReference type="SMART" id="SM00339">
    <property type="entry name" value="FH"/>
    <property type="match status" value="1"/>
</dbReference>
<dbReference type="Pfam" id="PF00250">
    <property type="entry name" value="Forkhead"/>
    <property type="match status" value="1"/>
</dbReference>
<reference evidence="9 10" key="1">
    <citation type="journal article" date="2018" name="Nat. Ecol. Evol.">
        <title>Genomic signatures of mitonuclear coevolution across populations of Tigriopus californicus.</title>
        <authorList>
            <person name="Barreto F.S."/>
            <person name="Watson E.T."/>
            <person name="Lima T.G."/>
            <person name="Willett C.S."/>
            <person name="Edmands S."/>
            <person name="Li W."/>
            <person name="Burton R.S."/>
        </authorList>
    </citation>
    <scope>NUCLEOTIDE SEQUENCE [LARGE SCALE GENOMIC DNA]</scope>
    <source>
        <strain evidence="9 10">San Diego</strain>
    </source>
</reference>
<evidence type="ECO:0000313" key="9">
    <source>
        <dbReference type="EMBL" id="TRY74060.1"/>
    </source>
</evidence>
<comment type="caution">
    <text evidence="9">The sequence shown here is derived from an EMBL/GenBank/DDBJ whole genome shotgun (WGS) entry which is preliminary data.</text>
</comment>
<evidence type="ECO:0000256" key="1">
    <source>
        <dbReference type="ARBA" id="ARBA00004123"/>
    </source>
</evidence>
<dbReference type="Gene3D" id="1.10.10.10">
    <property type="entry name" value="Winged helix-like DNA-binding domain superfamily/Winged helix DNA-binding domain"/>
    <property type="match status" value="1"/>
</dbReference>
<protein>
    <recommendedName>
        <fullName evidence="8">Fork-head domain-containing protein</fullName>
    </recommendedName>
</protein>
<keyword evidence="5 6" id="KW-0539">Nucleus</keyword>
<keyword evidence="3 6" id="KW-0238">DNA-binding</keyword>
<feature type="DNA-binding region" description="Fork-head" evidence="6">
    <location>
        <begin position="76"/>
        <end position="148"/>
    </location>
</feature>
<evidence type="ECO:0000256" key="2">
    <source>
        <dbReference type="ARBA" id="ARBA00023015"/>
    </source>
</evidence>
<feature type="domain" description="Fork-head" evidence="8">
    <location>
        <begin position="76"/>
        <end position="148"/>
    </location>
</feature>